<name>A0A6P1MB36_9BACT</name>
<keyword evidence="2" id="KW-0547">Nucleotide-binding</keyword>
<keyword evidence="3" id="KW-0067">ATP-binding</keyword>
<dbReference type="PROSITE" id="PS50893">
    <property type="entry name" value="ABC_TRANSPORTER_2"/>
    <property type="match status" value="1"/>
</dbReference>
<dbReference type="PANTHER" id="PTHR43204:SF1">
    <property type="entry name" value="ABC TRANSPORTER I FAMILY MEMBER 6, CHLOROPLASTIC"/>
    <property type="match status" value="1"/>
</dbReference>
<evidence type="ECO:0000256" key="3">
    <source>
        <dbReference type="ARBA" id="ARBA00022840"/>
    </source>
</evidence>
<dbReference type="PANTHER" id="PTHR43204">
    <property type="entry name" value="ABC TRANSPORTER I FAMILY MEMBER 6, CHLOROPLASTIC"/>
    <property type="match status" value="1"/>
</dbReference>
<evidence type="ECO:0000259" key="4">
    <source>
        <dbReference type="PROSITE" id="PS50893"/>
    </source>
</evidence>
<reference evidence="5 6" key="1">
    <citation type="submission" date="2020-01" db="EMBL/GenBank/DDBJ databases">
        <title>Ponticoccus aerotolerans gen. nov., sp. nov., an anaerobic bacterium and proposal of Ponticoccusceae fam. nov., Ponticoccusles ord. nov. and Ponticoccuse classis nov. in the phylum Kiritimatiellaeota.</title>
        <authorList>
            <person name="Zhou L.Y."/>
            <person name="Du Z.J."/>
        </authorList>
    </citation>
    <scope>NUCLEOTIDE SEQUENCE [LARGE SCALE GENOMIC DNA]</scope>
    <source>
        <strain evidence="5 6">S-5007</strain>
    </source>
</reference>
<dbReference type="PROSITE" id="PS00211">
    <property type="entry name" value="ABC_TRANSPORTER_1"/>
    <property type="match status" value="1"/>
</dbReference>
<feature type="domain" description="ABC transporter" evidence="4">
    <location>
        <begin position="10"/>
        <end position="259"/>
    </location>
</feature>
<gene>
    <name evidence="5" type="primary">sufC</name>
    <name evidence="5" type="ORF">GT409_09915</name>
</gene>
<dbReference type="Gene3D" id="3.40.50.300">
    <property type="entry name" value="P-loop containing nucleotide triphosphate hydrolases"/>
    <property type="match status" value="1"/>
</dbReference>
<evidence type="ECO:0000313" key="5">
    <source>
        <dbReference type="EMBL" id="QHI69754.1"/>
    </source>
</evidence>
<proteinExistence type="inferred from homology"/>
<evidence type="ECO:0000313" key="6">
    <source>
        <dbReference type="Proteomes" id="UP000464954"/>
    </source>
</evidence>
<dbReference type="CDD" id="cd03217">
    <property type="entry name" value="ABC_FeS_Assembly"/>
    <property type="match status" value="1"/>
</dbReference>
<dbReference type="KEGG" id="taer:GT409_09915"/>
<dbReference type="SUPFAM" id="SSF52540">
    <property type="entry name" value="P-loop containing nucleoside triphosphate hydrolases"/>
    <property type="match status" value="1"/>
</dbReference>
<dbReference type="InterPro" id="IPR003439">
    <property type="entry name" value="ABC_transporter-like_ATP-bd"/>
</dbReference>
<dbReference type="InterPro" id="IPR027417">
    <property type="entry name" value="P-loop_NTPase"/>
</dbReference>
<keyword evidence="6" id="KW-1185">Reference proteome</keyword>
<dbReference type="AlphaFoldDB" id="A0A6P1MB36"/>
<dbReference type="NCBIfam" id="TIGR01978">
    <property type="entry name" value="sufC"/>
    <property type="match status" value="1"/>
</dbReference>
<comment type="similarity">
    <text evidence="1">Belongs to the ABC transporter superfamily. Ycf16 family.</text>
</comment>
<accession>A0A6P1MB36</accession>
<organism evidence="5 6">
    <name type="scientific">Tichowtungia aerotolerans</name>
    <dbReference type="NCBI Taxonomy" id="2697043"/>
    <lineage>
        <taxon>Bacteria</taxon>
        <taxon>Pseudomonadati</taxon>
        <taxon>Kiritimatiellota</taxon>
        <taxon>Tichowtungiia</taxon>
        <taxon>Tichowtungiales</taxon>
        <taxon>Tichowtungiaceae</taxon>
        <taxon>Tichowtungia</taxon>
    </lineage>
</organism>
<evidence type="ECO:0000256" key="2">
    <source>
        <dbReference type="ARBA" id="ARBA00022741"/>
    </source>
</evidence>
<dbReference type="Pfam" id="PF00005">
    <property type="entry name" value="ABC_tran"/>
    <property type="match status" value="1"/>
</dbReference>
<dbReference type="InterPro" id="IPR003593">
    <property type="entry name" value="AAA+_ATPase"/>
</dbReference>
<dbReference type="SMART" id="SM00382">
    <property type="entry name" value="AAA"/>
    <property type="match status" value="1"/>
</dbReference>
<protein>
    <submittedName>
        <fullName evidence="5">Fe-S cluster assembly ATPase SufC</fullName>
    </submittedName>
</protein>
<sequence>MMNYKGNAMLKIEQLKARVKDGPPILKGIDLEILPGEMHAVMGPNGSGKSTLSRVIAGHPDYEVTGGSVTLQTPDGSIDLLDAEPHERARAGLFLGFQYPMEVPGVSNRTFLRAAFNTIHRARGRMPLDPLEFDRILQDKLELLGISREFIQRPVNVDFSGGEKKRNEILQMALLEPRLALLDEIDSGLDVDALKAVAEGVSKLRTPDNAVVLITHYQRLLDYLTPDHVHIMSDGVFIRSGGSDLALEIEERGYDWILNSAA</sequence>
<evidence type="ECO:0000256" key="1">
    <source>
        <dbReference type="ARBA" id="ARBA00006216"/>
    </source>
</evidence>
<dbReference type="GO" id="GO:0016887">
    <property type="term" value="F:ATP hydrolysis activity"/>
    <property type="evidence" value="ECO:0007669"/>
    <property type="project" value="InterPro"/>
</dbReference>
<dbReference type="GO" id="GO:0005524">
    <property type="term" value="F:ATP binding"/>
    <property type="evidence" value="ECO:0007669"/>
    <property type="project" value="UniProtKB-KW"/>
</dbReference>
<dbReference type="EMBL" id="CP047593">
    <property type="protein sequence ID" value="QHI69754.1"/>
    <property type="molecule type" value="Genomic_DNA"/>
</dbReference>
<dbReference type="InterPro" id="IPR017871">
    <property type="entry name" value="ABC_transporter-like_CS"/>
</dbReference>
<dbReference type="InterPro" id="IPR010230">
    <property type="entry name" value="FeS-cluster_ATPase_SufC"/>
</dbReference>
<dbReference type="Proteomes" id="UP000464954">
    <property type="component" value="Chromosome"/>
</dbReference>